<evidence type="ECO:0000313" key="7">
    <source>
        <dbReference type="Proteomes" id="UP001154282"/>
    </source>
</evidence>
<keyword evidence="4" id="KW-0472">Membrane</keyword>
<dbReference type="InterPro" id="IPR036962">
    <property type="entry name" value="Glyco_hydro_3_N_sf"/>
</dbReference>
<dbReference type="SMART" id="SM01217">
    <property type="entry name" value="Fn3_like"/>
    <property type="match status" value="1"/>
</dbReference>
<dbReference type="GO" id="GO:0009044">
    <property type="term" value="F:xylan 1,4-beta-xylosidase activity"/>
    <property type="evidence" value="ECO:0007669"/>
    <property type="project" value="InterPro"/>
</dbReference>
<reference evidence="6" key="1">
    <citation type="submission" date="2022-08" db="EMBL/GenBank/DDBJ databases">
        <authorList>
            <person name="Gutierrez-Valencia J."/>
        </authorList>
    </citation>
    <scope>NUCLEOTIDE SEQUENCE</scope>
</reference>
<dbReference type="Gene3D" id="2.60.40.10">
    <property type="entry name" value="Immunoglobulins"/>
    <property type="match status" value="1"/>
</dbReference>
<feature type="domain" description="Fibronectin type III-like" evidence="5">
    <location>
        <begin position="754"/>
        <end position="824"/>
    </location>
</feature>
<organism evidence="6 7">
    <name type="scientific">Linum tenue</name>
    <dbReference type="NCBI Taxonomy" id="586396"/>
    <lineage>
        <taxon>Eukaryota</taxon>
        <taxon>Viridiplantae</taxon>
        <taxon>Streptophyta</taxon>
        <taxon>Embryophyta</taxon>
        <taxon>Tracheophyta</taxon>
        <taxon>Spermatophyta</taxon>
        <taxon>Magnoliopsida</taxon>
        <taxon>eudicotyledons</taxon>
        <taxon>Gunneridae</taxon>
        <taxon>Pentapetalae</taxon>
        <taxon>rosids</taxon>
        <taxon>fabids</taxon>
        <taxon>Malpighiales</taxon>
        <taxon>Linaceae</taxon>
        <taxon>Linum</taxon>
    </lineage>
</organism>
<dbReference type="Pfam" id="PF01915">
    <property type="entry name" value="Glyco_hydro_3_C"/>
    <property type="match status" value="1"/>
</dbReference>
<evidence type="ECO:0000256" key="1">
    <source>
        <dbReference type="ARBA" id="ARBA00022729"/>
    </source>
</evidence>
<dbReference type="Gene3D" id="3.20.20.300">
    <property type="entry name" value="Glycoside hydrolase, family 3, N-terminal domain"/>
    <property type="match status" value="1"/>
</dbReference>
<dbReference type="Pfam" id="PF00933">
    <property type="entry name" value="Glyco_hydro_3"/>
    <property type="match status" value="1"/>
</dbReference>
<dbReference type="Gene3D" id="3.40.50.1700">
    <property type="entry name" value="Glycoside hydrolase family 3 C-terminal domain"/>
    <property type="match status" value="1"/>
</dbReference>
<evidence type="ECO:0000313" key="6">
    <source>
        <dbReference type="EMBL" id="CAI0452105.1"/>
    </source>
</evidence>
<evidence type="ECO:0000259" key="5">
    <source>
        <dbReference type="SMART" id="SM01217"/>
    </source>
</evidence>
<keyword evidence="4" id="KW-0812">Transmembrane</keyword>
<keyword evidence="7" id="KW-1185">Reference proteome</keyword>
<protein>
    <recommendedName>
        <fullName evidence="5">Fibronectin type III-like domain-containing protein</fullName>
    </recommendedName>
</protein>
<dbReference type="InterPro" id="IPR017853">
    <property type="entry name" value="GH"/>
</dbReference>
<keyword evidence="1" id="KW-0732">Signal</keyword>
<accession>A0AAV0N0V1</accession>
<dbReference type="InterPro" id="IPR036881">
    <property type="entry name" value="Glyco_hydro_3_C_sf"/>
</dbReference>
<evidence type="ECO:0000256" key="4">
    <source>
        <dbReference type="SAM" id="Phobius"/>
    </source>
</evidence>
<dbReference type="GO" id="GO:0046556">
    <property type="term" value="F:alpha-L-arabinofuranosidase activity"/>
    <property type="evidence" value="ECO:0007669"/>
    <property type="project" value="TreeGrafter"/>
</dbReference>
<dbReference type="GO" id="GO:0031222">
    <property type="term" value="P:arabinan catabolic process"/>
    <property type="evidence" value="ECO:0007669"/>
    <property type="project" value="TreeGrafter"/>
</dbReference>
<evidence type="ECO:0000256" key="2">
    <source>
        <dbReference type="ARBA" id="ARBA00022801"/>
    </source>
</evidence>
<keyword evidence="2" id="KW-0378">Hydrolase</keyword>
<dbReference type="FunFam" id="3.40.50.1700:FF:000001">
    <property type="entry name" value="probable beta-D-xylosidase 2"/>
    <property type="match status" value="1"/>
</dbReference>
<keyword evidence="4" id="KW-1133">Transmembrane helix</keyword>
<dbReference type="InterPro" id="IPR002772">
    <property type="entry name" value="Glyco_hydro_3_C"/>
</dbReference>
<dbReference type="FunFam" id="3.20.20.300:FF:000010">
    <property type="entry name" value="Putative beta-D-xylosidase 5"/>
    <property type="match status" value="1"/>
</dbReference>
<dbReference type="InterPro" id="IPR044993">
    <property type="entry name" value="BXL"/>
</dbReference>
<keyword evidence="3" id="KW-0326">Glycosidase</keyword>
<dbReference type="SUPFAM" id="SSF51445">
    <property type="entry name" value="(Trans)glycosidases"/>
    <property type="match status" value="1"/>
</dbReference>
<dbReference type="SUPFAM" id="SSF52279">
    <property type="entry name" value="Beta-D-glucan exohydrolase, C-terminal domain"/>
    <property type="match status" value="1"/>
</dbReference>
<name>A0AAV0N0V1_9ROSI</name>
<dbReference type="PANTHER" id="PTHR42721">
    <property type="entry name" value="SUGAR HYDROLASE-RELATED"/>
    <property type="match status" value="1"/>
</dbReference>
<dbReference type="InterPro" id="IPR013783">
    <property type="entry name" value="Ig-like_fold"/>
</dbReference>
<sequence>MAQSSIIILCISVAAAFTVFLLLLLSTTDHRSHTTTNVARRGLENLPHAPAKRFSHVCGSDKAAGLAFCDRSLPYDVRAEDLVARMTLEEKTQQLGDNARGVTRLGLPPYEWWSEALHGVSNVGPGVFFDGVVPSATSFPTVIVTAASFNATLWKAIGQAVSTEARAMYNLGRAGLTFWSPTMNVARDPRWGRTMETPGEDPFVVGTYAATYVRGLQDVISECGEVEKSGKGSDSRPLKVAACCKHYAAYDMDHWHGKSRYRFDARVREQDMVETFVRPFEMCVKDGDVSSVMCSYNRVNGIPTCADPKLLNETIRGRWKLNGYIVSDCDAVKNIVEHHKYLNDTPEDAIAQTLKAGLLDRLFFTAFFYFSLNLDCGNYFPKYVGQAVHQGKVGANLIDASLKSLYVVLMRLGYFDGSPEYSHLGKQHICTPENTQLAAEAARQGIVLLRNDQHTLPLAAGKTKTLAVVGPHANATLAMIGNYAFDPNRPGFPCRYVSPVSGLSSYAKVRYSPGCAGVRCPDKTMIAHARKTARATDATVIVAGIDVSVETEGLDRNDLLLPGYQTELISQIARVSKGPVILVIMCAGGVDVSFAKNDPNIKAILWAGYPGEGGGTAIADVIFGRYNPGGRLPLTWYPANYVEKLPMTSMPLRPTGRFPGRTYKFYDGPSVYPFGFGLSYTSFLYNLTKPKNSIIDMKMKKNRVAAAGCHDVTYADGRSQKPRCPGALVKNLECKEKLKFEVAVKNVGDRDGSEAVLVYSRPPEGIAGAHSKQVIGFRRVFVRAGGSKKVKFAVNGCDGLGIVDEAAYKVLPSGTHTIVVGDSGGVTFPAQVAFH</sequence>
<comment type="caution">
    <text evidence="6">The sequence shown here is derived from an EMBL/GenBank/DDBJ whole genome shotgun (WGS) entry which is preliminary data.</text>
</comment>
<dbReference type="InterPro" id="IPR026891">
    <property type="entry name" value="Fn3-like"/>
</dbReference>
<feature type="transmembrane region" description="Helical" evidence="4">
    <location>
        <begin position="6"/>
        <end position="25"/>
    </location>
</feature>
<gene>
    <name evidence="6" type="ORF">LITE_LOCUS31103</name>
</gene>
<dbReference type="PANTHER" id="PTHR42721:SF11">
    <property type="entry name" value="BETA-D-XYLOSIDASE 5-RELATED"/>
    <property type="match status" value="1"/>
</dbReference>
<dbReference type="EMBL" id="CAMGYJ010000007">
    <property type="protein sequence ID" value="CAI0452105.1"/>
    <property type="molecule type" value="Genomic_DNA"/>
</dbReference>
<dbReference type="AlphaFoldDB" id="A0AAV0N0V1"/>
<proteinExistence type="predicted"/>
<dbReference type="Proteomes" id="UP001154282">
    <property type="component" value="Unassembled WGS sequence"/>
</dbReference>
<evidence type="ECO:0000256" key="3">
    <source>
        <dbReference type="ARBA" id="ARBA00023295"/>
    </source>
</evidence>
<dbReference type="Pfam" id="PF14310">
    <property type="entry name" value="Fn3-like"/>
    <property type="match status" value="1"/>
</dbReference>
<dbReference type="InterPro" id="IPR001764">
    <property type="entry name" value="Glyco_hydro_3_N"/>
</dbReference>
<dbReference type="GO" id="GO:0045493">
    <property type="term" value="P:xylan catabolic process"/>
    <property type="evidence" value="ECO:0007669"/>
    <property type="project" value="InterPro"/>
</dbReference>